<accession>A0ABQ4WIE8</accession>
<reference evidence="1" key="1">
    <citation type="journal article" date="2022" name="Int. J. Mol. Sci.">
        <title>Draft Genome of Tanacetum Coccineum: Genomic Comparison of Closely Related Tanacetum-Family Plants.</title>
        <authorList>
            <person name="Yamashiro T."/>
            <person name="Shiraishi A."/>
            <person name="Nakayama K."/>
            <person name="Satake H."/>
        </authorList>
    </citation>
    <scope>NUCLEOTIDE SEQUENCE</scope>
</reference>
<keyword evidence="2" id="KW-1185">Reference proteome</keyword>
<proteinExistence type="predicted"/>
<dbReference type="EMBL" id="BQNB010008670">
    <property type="protein sequence ID" value="GJS52645.1"/>
    <property type="molecule type" value="Genomic_DNA"/>
</dbReference>
<evidence type="ECO:0000313" key="1">
    <source>
        <dbReference type="EMBL" id="GJS52645.1"/>
    </source>
</evidence>
<organism evidence="1 2">
    <name type="scientific">Tanacetum coccineum</name>
    <dbReference type="NCBI Taxonomy" id="301880"/>
    <lineage>
        <taxon>Eukaryota</taxon>
        <taxon>Viridiplantae</taxon>
        <taxon>Streptophyta</taxon>
        <taxon>Embryophyta</taxon>
        <taxon>Tracheophyta</taxon>
        <taxon>Spermatophyta</taxon>
        <taxon>Magnoliopsida</taxon>
        <taxon>eudicotyledons</taxon>
        <taxon>Gunneridae</taxon>
        <taxon>Pentapetalae</taxon>
        <taxon>asterids</taxon>
        <taxon>campanulids</taxon>
        <taxon>Asterales</taxon>
        <taxon>Asteraceae</taxon>
        <taxon>Asteroideae</taxon>
        <taxon>Anthemideae</taxon>
        <taxon>Anthemidinae</taxon>
        <taxon>Tanacetum</taxon>
    </lineage>
</organism>
<comment type="caution">
    <text evidence="1">The sequence shown here is derived from an EMBL/GenBank/DDBJ whole genome shotgun (WGS) entry which is preliminary data.</text>
</comment>
<evidence type="ECO:0000313" key="2">
    <source>
        <dbReference type="Proteomes" id="UP001151760"/>
    </source>
</evidence>
<protein>
    <submittedName>
        <fullName evidence="1">Uncharacterized protein</fullName>
    </submittedName>
</protein>
<name>A0ABQ4WIE8_9ASTR</name>
<reference evidence="1" key="2">
    <citation type="submission" date="2022-01" db="EMBL/GenBank/DDBJ databases">
        <authorList>
            <person name="Yamashiro T."/>
            <person name="Shiraishi A."/>
            <person name="Satake H."/>
            <person name="Nakayama K."/>
        </authorList>
    </citation>
    <scope>NUCLEOTIDE SEQUENCE</scope>
</reference>
<dbReference type="Proteomes" id="UP001151760">
    <property type="component" value="Unassembled WGS sequence"/>
</dbReference>
<sequence length="225" mass="26648">MEEVCQPEVKTAGDSVDDIAAESLVYIRRSAAKTKDKGKGIMEELNYLMTNYTLQQLRGYSFDEIKSLFEATMKKVNTFTPMESDVDRMFLDAALESTKEAIKKNLVNKVLRSKKVYQVFEDMLKTFDMDDLVKLWSLFQERFNLTKPIEDKEIEIWVELKRLFEPDADNELWKSQKHIHDITWRLYYDLHGSISWISKRMTVGYLMLVEREYPLLRGFVLHRCF</sequence>
<gene>
    <name evidence="1" type="ORF">Tco_0626007</name>
</gene>